<dbReference type="PANTHER" id="PTHR36108">
    <property type="entry name" value="COLOSSIN-B-RELATED"/>
    <property type="match status" value="1"/>
</dbReference>
<evidence type="ECO:0000256" key="3">
    <source>
        <dbReference type="ARBA" id="ARBA00022729"/>
    </source>
</evidence>
<dbReference type="AlphaFoldDB" id="A0A853BF60"/>
<dbReference type="Proteomes" id="UP000549616">
    <property type="component" value="Unassembled WGS sequence"/>
</dbReference>
<reference evidence="4 5" key="1">
    <citation type="submission" date="2020-07" db="EMBL/GenBank/DDBJ databases">
        <title>Sequencing the genomes of 1000 actinobacteria strains.</title>
        <authorList>
            <person name="Klenk H.-P."/>
        </authorList>
    </citation>
    <scope>NUCLEOTIDE SEQUENCE [LARGE SCALE GENOMIC DNA]</scope>
    <source>
        <strain evidence="4 5">DSM 104006</strain>
    </source>
</reference>
<accession>A0A853BF60</accession>
<keyword evidence="3" id="KW-0732">Signal</keyword>
<dbReference type="InterPro" id="IPR008969">
    <property type="entry name" value="CarboxyPept-like_regulatory"/>
</dbReference>
<protein>
    <submittedName>
        <fullName evidence="4">Putative surface anchored protein</fullName>
    </submittedName>
</protein>
<dbReference type="GO" id="GO:0005975">
    <property type="term" value="P:carbohydrate metabolic process"/>
    <property type="evidence" value="ECO:0007669"/>
    <property type="project" value="UniProtKB-ARBA"/>
</dbReference>
<dbReference type="RefSeq" id="WP_179777476.1">
    <property type="nucleotide sequence ID" value="NZ_JACCFK010000002.1"/>
</dbReference>
<dbReference type="PANTHER" id="PTHR36108:SF13">
    <property type="entry name" value="COLOSSIN-B-RELATED"/>
    <property type="match status" value="1"/>
</dbReference>
<comment type="similarity">
    <text evidence="1">Belongs to the serine-aspartate repeat-containing protein (SDr) family.</text>
</comment>
<keyword evidence="5" id="KW-1185">Reference proteome</keyword>
<evidence type="ECO:0000313" key="4">
    <source>
        <dbReference type="EMBL" id="NYI93281.1"/>
    </source>
</evidence>
<name>A0A853BF60_9PSEU</name>
<keyword evidence="2" id="KW-0964">Secreted</keyword>
<dbReference type="Gene3D" id="2.60.40.10">
    <property type="entry name" value="Immunoglobulins"/>
    <property type="match status" value="1"/>
</dbReference>
<comment type="caution">
    <text evidence="4">The sequence shown here is derived from an EMBL/GenBank/DDBJ whole genome shotgun (WGS) entry which is preliminary data.</text>
</comment>
<dbReference type="InterPro" id="IPR013783">
    <property type="entry name" value="Ig-like_fold"/>
</dbReference>
<organism evidence="4 5">
    <name type="scientific">Amycolatopsis endophytica</name>
    <dbReference type="NCBI Taxonomy" id="860233"/>
    <lineage>
        <taxon>Bacteria</taxon>
        <taxon>Bacillati</taxon>
        <taxon>Actinomycetota</taxon>
        <taxon>Actinomycetes</taxon>
        <taxon>Pseudonocardiales</taxon>
        <taxon>Pseudonocardiaceae</taxon>
        <taxon>Amycolatopsis</taxon>
    </lineage>
</organism>
<dbReference type="EMBL" id="JACCFK010000002">
    <property type="protein sequence ID" value="NYI93281.1"/>
    <property type="molecule type" value="Genomic_DNA"/>
</dbReference>
<evidence type="ECO:0000256" key="1">
    <source>
        <dbReference type="ARBA" id="ARBA00007257"/>
    </source>
</evidence>
<dbReference type="Pfam" id="PF13620">
    <property type="entry name" value="CarboxypepD_reg"/>
    <property type="match status" value="3"/>
</dbReference>
<proteinExistence type="inferred from homology"/>
<gene>
    <name evidence="4" type="ORF">HNR02_006656</name>
</gene>
<dbReference type="Gene3D" id="2.60.40.1120">
    <property type="entry name" value="Carboxypeptidase-like, regulatory domain"/>
    <property type="match status" value="2"/>
</dbReference>
<evidence type="ECO:0000256" key="2">
    <source>
        <dbReference type="ARBA" id="ARBA00022525"/>
    </source>
</evidence>
<dbReference type="SUPFAM" id="SSF49464">
    <property type="entry name" value="Carboxypeptidase regulatory domain-like"/>
    <property type="match status" value="1"/>
</dbReference>
<evidence type="ECO:0000313" key="5">
    <source>
        <dbReference type="Proteomes" id="UP000549616"/>
    </source>
</evidence>
<sequence>MTGYRDTTAEVTLTGRVGSARRPLPGVTLTLTDRIGAQVSRARTGDDGGFAFTGLVPGHYVLIVSKAGFQPSATAITLGAEPGTPTEVTLEPATSVHGLVRDRHSGQPIATAAVTAVGPSGEVIASTVSDPDGSYRITGLDAPEITLVAAAPGADPAAAVVPLGGGRAHEVDLVLDTHSTLAGTITAGGRPVAGLALELRDAAGHAVAKAVTGPDGRYTFERLTAGEYTLTTLTSGPQVTAVAAKATTADLALNGPL</sequence>
<dbReference type="SUPFAM" id="SSF49478">
    <property type="entry name" value="Cna protein B-type domain"/>
    <property type="match status" value="2"/>
</dbReference>